<evidence type="ECO:0008006" key="4">
    <source>
        <dbReference type="Google" id="ProtNLM"/>
    </source>
</evidence>
<dbReference type="AlphaFoldDB" id="A0A0A8UW63"/>
<protein>
    <recommendedName>
        <fullName evidence="4">Secreted protein</fullName>
    </recommendedName>
</protein>
<evidence type="ECO:0000256" key="1">
    <source>
        <dbReference type="SAM" id="SignalP"/>
    </source>
</evidence>
<organism evidence="2 3">
    <name type="scientific">Legionella hackeliae</name>
    <dbReference type="NCBI Taxonomy" id="449"/>
    <lineage>
        <taxon>Bacteria</taxon>
        <taxon>Pseudomonadati</taxon>
        <taxon>Pseudomonadota</taxon>
        <taxon>Gammaproteobacteria</taxon>
        <taxon>Legionellales</taxon>
        <taxon>Legionellaceae</taxon>
        <taxon>Legionella</taxon>
    </lineage>
</organism>
<feature type="chain" id="PRO_5009754370" description="Secreted protein" evidence="1">
    <location>
        <begin position="23"/>
        <end position="107"/>
    </location>
</feature>
<feature type="signal peptide" evidence="1">
    <location>
        <begin position="1"/>
        <end position="22"/>
    </location>
</feature>
<dbReference type="Proteomes" id="UP000032803">
    <property type="component" value="Chromosome I"/>
</dbReference>
<dbReference type="EMBL" id="LN681225">
    <property type="protein sequence ID" value="CEK11004.1"/>
    <property type="molecule type" value="Genomic_DNA"/>
</dbReference>
<gene>
    <name evidence="2" type="ORF">LHA_1977</name>
</gene>
<dbReference type="HOGENOM" id="CLU_176939_0_0_6"/>
<accession>A0A0A8UW63</accession>
<keyword evidence="3" id="KW-1185">Reference proteome</keyword>
<dbReference type="STRING" id="449.LHA_1977"/>
<sequence>MMKTIILSLCSLFLFVFSIASFADKVVISGSPVVLEQRGELYYAPETYTSTTSYHYVTLGGANKVCFAEAQPNLASLNTQVIDVELGGKKVQWTCYPYDETYFSVSP</sequence>
<keyword evidence="1" id="KW-0732">Signal</keyword>
<dbReference type="RefSeq" id="WP_231861893.1">
    <property type="nucleotide sequence ID" value="NZ_LN681225.1"/>
</dbReference>
<evidence type="ECO:0000313" key="2">
    <source>
        <dbReference type="EMBL" id="CEK11004.1"/>
    </source>
</evidence>
<evidence type="ECO:0000313" key="3">
    <source>
        <dbReference type="Proteomes" id="UP000032803"/>
    </source>
</evidence>
<proteinExistence type="predicted"/>
<reference evidence="3" key="1">
    <citation type="submission" date="2014-09" db="EMBL/GenBank/DDBJ databases">
        <authorList>
            <person name="Gomez-Valero L."/>
        </authorList>
    </citation>
    <scope>NUCLEOTIDE SEQUENCE [LARGE SCALE GENOMIC DNA]</scope>
    <source>
        <strain evidence="3">ATCC35250</strain>
    </source>
</reference>
<dbReference type="PATRIC" id="fig|449.7.peg.2169"/>
<dbReference type="KEGG" id="lha:LHA_1977"/>
<name>A0A0A8UW63_LEGHA</name>